<proteinExistence type="predicted"/>
<name>A0A8H7VN74_9FUNG</name>
<dbReference type="OrthoDB" id="411017at2759"/>
<dbReference type="Pfam" id="PF05648">
    <property type="entry name" value="PEX11"/>
    <property type="match status" value="1"/>
</dbReference>
<dbReference type="GO" id="GO:0005778">
    <property type="term" value="C:peroxisomal membrane"/>
    <property type="evidence" value="ECO:0007669"/>
    <property type="project" value="UniProtKB-SubCell"/>
</dbReference>
<dbReference type="GO" id="GO:0016559">
    <property type="term" value="P:peroxisome fission"/>
    <property type="evidence" value="ECO:0007669"/>
    <property type="project" value="InterPro"/>
</dbReference>
<keyword evidence="8" id="KW-1185">Reference proteome</keyword>
<evidence type="ECO:0000256" key="1">
    <source>
        <dbReference type="ARBA" id="ARBA00022593"/>
    </source>
</evidence>
<organism evidence="7 8">
    <name type="scientific">Circinella minor</name>
    <dbReference type="NCBI Taxonomy" id="1195481"/>
    <lineage>
        <taxon>Eukaryota</taxon>
        <taxon>Fungi</taxon>
        <taxon>Fungi incertae sedis</taxon>
        <taxon>Mucoromycota</taxon>
        <taxon>Mucoromycotina</taxon>
        <taxon>Mucoromycetes</taxon>
        <taxon>Mucorales</taxon>
        <taxon>Lichtheimiaceae</taxon>
        <taxon>Circinella</taxon>
    </lineage>
</organism>
<evidence type="ECO:0008006" key="9">
    <source>
        <dbReference type="Google" id="ProtNLM"/>
    </source>
</evidence>
<keyword evidence="6" id="KW-1133">Transmembrane helix</keyword>
<dbReference type="InterPro" id="IPR008733">
    <property type="entry name" value="PEX11"/>
</dbReference>
<keyword evidence="1" id="KW-0962">Peroxisome biogenesis</keyword>
<dbReference type="PANTHER" id="PTHR12652:SF19">
    <property type="entry name" value="PEROXISOMAL BIOGENESIS FACTOR 11"/>
    <property type="match status" value="1"/>
</dbReference>
<keyword evidence="6" id="KW-0812">Transmembrane</keyword>
<evidence type="ECO:0000256" key="6">
    <source>
        <dbReference type="SAM" id="Phobius"/>
    </source>
</evidence>
<evidence type="ECO:0000256" key="4">
    <source>
        <dbReference type="ARBA" id="ARBA00046271"/>
    </source>
</evidence>
<dbReference type="Proteomes" id="UP000646827">
    <property type="component" value="Unassembled WGS sequence"/>
</dbReference>
<evidence type="ECO:0000256" key="3">
    <source>
        <dbReference type="ARBA" id="ARBA00023140"/>
    </source>
</evidence>
<evidence type="ECO:0000313" key="7">
    <source>
        <dbReference type="EMBL" id="KAG2222638.1"/>
    </source>
</evidence>
<evidence type="ECO:0000256" key="5">
    <source>
        <dbReference type="SAM" id="MobiDB-lite"/>
    </source>
</evidence>
<evidence type="ECO:0000313" key="8">
    <source>
        <dbReference type="Proteomes" id="UP000646827"/>
    </source>
</evidence>
<feature type="compositionally biased region" description="Low complexity" evidence="5">
    <location>
        <begin position="101"/>
        <end position="114"/>
    </location>
</feature>
<keyword evidence="2 6" id="KW-0472">Membrane</keyword>
<dbReference type="PANTHER" id="PTHR12652">
    <property type="entry name" value="PEROXISOMAL BIOGENESIS FACTOR 11"/>
    <property type="match status" value="1"/>
</dbReference>
<accession>A0A8H7VN74</accession>
<keyword evidence="3" id="KW-0576">Peroxisome</keyword>
<comment type="caution">
    <text evidence="7">The sequence shown here is derived from an EMBL/GenBank/DDBJ whole genome shotgun (WGS) entry which is preliminary data.</text>
</comment>
<gene>
    <name evidence="7" type="ORF">INT45_008302</name>
</gene>
<dbReference type="AlphaFoldDB" id="A0A8H7VN74"/>
<reference evidence="7 8" key="1">
    <citation type="submission" date="2020-12" db="EMBL/GenBank/DDBJ databases">
        <title>Metabolic potential, ecology and presence of endohyphal bacteria is reflected in genomic diversity of Mucoromycotina.</title>
        <authorList>
            <person name="Muszewska A."/>
            <person name="Okrasinska A."/>
            <person name="Steczkiewicz K."/>
            <person name="Drgas O."/>
            <person name="Orlowska M."/>
            <person name="Perlinska-Lenart U."/>
            <person name="Aleksandrzak-Piekarczyk T."/>
            <person name="Szatraj K."/>
            <person name="Zielenkiewicz U."/>
            <person name="Pilsyk S."/>
            <person name="Malc E."/>
            <person name="Mieczkowski P."/>
            <person name="Kruszewska J.S."/>
            <person name="Biernat P."/>
            <person name="Pawlowska J."/>
        </authorList>
    </citation>
    <scope>NUCLEOTIDE SEQUENCE [LARGE SCALE GENOMIC DNA]</scope>
    <source>
        <strain evidence="7 8">CBS 142.35</strain>
    </source>
</reference>
<protein>
    <recommendedName>
        <fullName evidence="9">Peroxisomal biogenesis factor 11</fullName>
    </recommendedName>
</protein>
<feature type="region of interest" description="Disordered" evidence="5">
    <location>
        <begin position="94"/>
        <end position="116"/>
    </location>
</feature>
<sequence length="347" mass="39736">MRMEKQDISWTILILCYSTAIEEERRRVTTDLLLITTTSEQKDQTIIISSAEPISFINNNNYLLLSFIFIICLSYLLSFMSIISQHNSLPTPIPSPPRAHSPTITTTTAPSIPTLKQNPLDSNEKKKFTLLSPRLSTTQKLNHYIRIFLKFLKELDGRDKTIKFFQYLFKILLYYKLVPSKTWSPMVSHFSMTRKLLRVGLFMGPMRELGFSNPNLMKSCFLLNEVGNTLADDIFCFYKMGLVNSSLGKKAEFIAIYCWFAGILHDLHENVQSLKELRYQQNVDMVTLNEKIFTTQISIVKLIMDGVFCGCDIWQPSFSSGVQAWSGFFSGSISGYKLWRKIAASTA</sequence>
<evidence type="ECO:0000256" key="2">
    <source>
        <dbReference type="ARBA" id="ARBA00023136"/>
    </source>
</evidence>
<feature type="transmembrane region" description="Helical" evidence="6">
    <location>
        <begin position="62"/>
        <end position="83"/>
    </location>
</feature>
<comment type="subcellular location">
    <subcellularLocation>
        <location evidence="4">Peroxisome membrane</location>
    </subcellularLocation>
</comment>
<dbReference type="EMBL" id="JAEPRB010000078">
    <property type="protein sequence ID" value="KAG2222638.1"/>
    <property type="molecule type" value="Genomic_DNA"/>
</dbReference>